<dbReference type="AlphaFoldDB" id="A0A397GQ02"/>
<feature type="compositionally biased region" description="Basic residues" evidence="2">
    <location>
        <begin position="28"/>
        <end position="37"/>
    </location>
</feature>
<sequence length="468" mass="51539">MNHIQEKTETTNGCGLFKNLKRLFKKKSKKNKLKHNSRNSQNEVLIDSRGNQTHGKESSVIESQDEKSIYGLSEIEDIALKAIDDVSGELRDMSLLIHDRPELSYHEQYAHDLIVQYMKEKGFNVTPNAFGLKTAFVAEYRSESGKGRVVSFNSEYDALPGIGHACGHNLIAISGIGAAIGLKAVLEKFEIEGTVKLFGTPAEEKGHGKIDMIKAGAYEGVFASLMIHPCPTNGAFMKFLAIQSVKVEYFGKSAHAAGTPWEGINALDAIVSAYTNIGLLRQQILPTNRIHGIIIDGGKASNIIPDYTSGRFSIRGRTIADVHDLRPRVEKCFQAAAEATGAKVKITWEQELYDVKTNDQIAERYESYMNTNFGVEFPSKNDQSMISVGSTDQGNVTYSVPGFHGVFDIHPPPGESNHTPGFTKQAKTELAHLETIKATKGMTLVGLKVLVDDSFAKKVRKNFEESEI</sequence>
<accession>A0A397GQ02</accession>
<dbReference type="Proteomes" id="UP000266861">
    <property type="component" value="Unassembled WGS sequence"/>
</dbReference>
<dbReference type="STRING" id="1348612.A0A397GQ02"/>
<dbReference type="PANTHER" id="PTHR30575:SF0">
    <property type="entry name" value="XAA-ARG DIPEPTIDASE"/>
    <property type="match status" value="1"/>
</dbReference>
<dbReference type="SUPFAM" id="SSF55031">
    <property type="entry name" value="Bacterial exopeptidase dimerisation domain"/>
    <property type="match status" value="1"/>
</dbReference>
<comment type="caution">
    <text evidence="4">The sequence shown here is derived from an EMBL/GenBank/DDBJ whole genome shotgun (WGS) entry which is preliminary data.</text>
</comment>
<dbReference type="Gene3D" id="3.40.630.10">
    <property type="entry name" value="Zn peptidases"/>
    <property type="match status" value="1"/>
</dbReference>
<dbReference type="GO" id="GO:0016805">
    <property type="term" value="F:dipeptidase activity"/>
    <property type="evidence" value="ECO:0007669"/>
    <property type="project" value="TreeGrafter"/>
</dbReference>
<dbReference type="FunFam" id="3.30.70.360:FF:000004">
    <property type="entry name" value="Peptidase M20 domain-containing protein 2"/>
    <property type="match status" value="1"/>
</dbReference>
<feature type="region of interest" description="Disordered" evidence="2">
    <location>
        <begin position="28"/>
        <end position="63"/>
    </location>
</feature>
<dbReference type="EMBL" id="PQFF01000438">
    <property type="protein sequence ID" value="RHZ50120.1"/>
    <property type="molecule type" value="Genomic_DNA"/>
</dbReference>
<dbReference type="OrthoDB" id="6119954at2759"/>
<dbReference type="InterPro" id="IPR017439">
    <property type="entry name" value="Amidohydrolase"/>
</dbReference>
<organism evidence="4 5">
    <name type="scientific">Diversispora epigaea</name>
    <dbReference type="NCBI Taxonomy" id="1348612"/>
    <lineage>
        <taxon>Eukaryota</taxon>
        <taxon>Fungi</taxon>
        <taxon>Fungi incertae sedis</taxon>
        <taxon>Mucoromycota</taxon>
        <taxon>Glomeromycotina</taxon>
        <taxon>Glomeromycetes</taxon>
        <taxon>Diversisporales</taxon>
        <taxon>Diversisporaceae</taxon>
        <taxon>Diversispora</taxon>
    </lineage>
</organism>
<gene>
    <name evidence="4" type="ORF">Glove_505g14</name>
</gene>
<protein>
    <recommendedName>
        <fullName evidence="3">Peptidase M20 dimerisation domain-containing protein</fullName>
    </recommendedName>
</protein>
<name>A0A397GQ02_9GLOM</name>
<evidence type="ECO:0000313" key="4">
    <source>
        <dbReference type="EMBL" id="RHZ50120.1"/>
    </source>
</evidence>
<dbReference type="InterPro" id="IPR036264">
    <property type="entry name" value="Bact_exopeptidase_dim_dom"/>
</dbReference>
<dbReference type="Gene3D" id="3.30.70.360">
    <property type="match status" value="1"/>
</dbReference>
<dbReference type="CDD" id="cd05672">
    <property type="entry name" value="M20_ACY1L2-like"/>
    <property type="match status" value="1"/>
</dbReference>
<keyword evidence="5" id="KW-1185">Reference proteome</keyword>
<comment type="similarity">
    <text evidence="1">Belongs to the peptidase M20A family.</text>
</comment>
<feature type="domain" description="Peptidase M20 dimerisation" evidence="3">
    <location>
        <begin position="243"/>
        <end position="338"/>
    </location>
</feature>
<feature type="compositionally biased region" description="Basic and acidic residues" evidence="2">
    <location>
        <begin position="54"/>
        <end position="63"/>
    </location>
</feature>
<dbReference type="Pfam" id="PF01546">
    <property type="entry name" value="Peptidase_M20"/>
    <property type="match status" value="1"/>
</dbReference>
<dbReference type="InterPro" id="IPR052030">
    <property type="entry name" value="Peptidase_M20/M20A_hydrolases"/>
</dbReference>
<evidence type="ECO:0000313" key="5">
    <source>
        <dbReference type="Proteomes" id="UP000266861"/>
    </source>
</evidence>
<dbReference type="PANTHER" id="PTHR30575">
    <property type="entry name" value="PEPTIDASE M20"/>
    <property type="match status" value="1"/>
</dbReference>
<dbReference type="InterPro" id="IPR011650">
    <property type="entry name" value="Peptidase_M20_dimer"/>
</dbReference>
<evidence type="ECO:0000256" key="1">
    <source>
        <dbReference type="ARBA" id="ARBA00006247"/>
    </source>
</evidence>
<evidence type="ECO:0000259" key="3">
    <source>
        <dbReference type="Pfam" id="PF07687"/>
    </source>
</evidence>
<proteinExistence type="inferred from homology"/>
<dbReference type="SUPFAM" id="SSF53187">
    <property type="entry name" value="Zn-dependent exopeptidases"/>
    <property type="match status" value="1"/>
</dbReference>
<dbReference type="Pfam" id="PF07687">
    <property type="entry name" value="M20_dimer"/>
    <property type="match status" value="1"/>
</dbReference>
<dbReference type="InterPro" id="IPR002933">
    <property type="entry name" value="Peptidase_M20"/>
</dbReference>
<dbReference type="NCBIfam" id="TIGR01891">
    <property type="entry name" value="amidohydrolases"/>
    <property type="match status" value="1"/>
</dbReference>
<reference evidence="4 5" key="1">
    <citation type="submission" date="2018-08" db="EMBL/GenBank/DDBJ databases">
        <title>Genome and evolution of the arbuscular mycorrhizal fungus Diversispora epigaea (formerly Glomus versiforme) and its bacterial endosymbionts.</title>
        <authorList>
            <person name="Sun X."/>
            <person name="Fei Z."/>
            <person name="Harrison M."/>
        </authorList>
    </citation>
    <scope>NUCLEOTIDE SEQUENCE [LARGE SCALE GENOMIC DNA]</scope>
    <source>
        <strain evidence="4 5">IT104</strain>
    </source>
</reference>
<evidence type="ECO:0000256" key="2">
    <source>
        <dbReference type="SAM" id="MobiDB-lite"/>
    </source>
</evidence>